<name>A0A2P5CIS6_PARAD</name>
<dbReference type="AlphaFoldDB" id="A0A2P5CIS6"/>
<evidence type="ECO:0000313" key="1">
    <source>
        <dbReference type="EMBL" id="PON60904.1"/>
    </source>
</evidence>
<reference evidence="2" key="1">
    <citation type="submission" date="2016-06" db="EMBL/GenBank/DDBJ databases">
        <title>Parallel loss of symbiosis genes in relatives of nitrogen-fixing non-legume Parasponia.</title>
        <authorList>
            <person name="Van Velzen R."/>
            <person name="Holmer R."/>
            <person name="Bu F."/>
            <person name="Rutten L."/>
            <person name="Van Zeijl A."/>
            <person name="Liu W."/>
            <person name="Santuari L."/>
            <person name="Cao Q."/>
            <person name="Sharma T."/>
            <person name="Shen D."/>
            <person name="Roswanjaya Y."/>
            <person name="Wardhani T."/>
            <person name="Kalhor M.S."/>
            <person name="Jansen J."/>
            <person name="Van den Hoogen J."/>
            <person name="Gungor B."/>
            <person name="Hartog M."/>
            <person name="Hontelez J."/>
            <person name="Verver J."/>
            <person name="Yang W.-C."/>
            <person name="Schijlen E."/>
            <person name="Repin R."/>
            <person name="Schilthuizen M."/>
            <person name="Schranz E."/>
            <person name="Heidstra R."/>
            <person name="Miyata K."/>
            <person name="Fedorova E."/>
            <person name="Kohlen W."/>
            <person name="Bisseling T."/>
            <person name="Smit S."/>
            <person name="Geurts R."/>
        </authorList>
    </citation>
    <scope>NUCLEOTIDE SEQUENCE [LARGE SCALE GENOMIC DNA]</scope>
    <source>
        <strain evidence="2">cv. WU1-14</strain>
    </source>
</reference>
<dbReference type="Proteomes" id="UP000237105">
    <property type="component" value="Unassembled WGS sequence"/>
</dbReference>
<gene>
    <name evidence="1" type="ORF">PanWU01x14_150330</name>
</gene>
<protein>
    <submittedName>
        <fullName evidence="1">Uncharacterized protein</fullName>
    </submittedName>
</protein>
<sequence>MPYSSGSLAQFSSTPALACSKLSSSGSISPSRVVFISFILARIPSTLSALAPSSDLPPLVSLLMTTRPGWSVGLKAIFMPNQVLDSANGQLVLPYEHSRETFLVSGPIRV</sequence>
<organism evidence="1 2">
    <name type="scientific">Parasponia andersonii</name>
    <name type="common">Sponia andersonii</name>
    <dbReference type="NCBI Taxonomy" id="3476"/>
    <lineage>
        <taxon>Eukaryota</taxon>
        <taxon>Viridiplantae</taxon>
        <taxon>Streptophyta</taxon>
        <taxon>Embryophyta</taxon>
        <taxon>Tracheophyta</taxon>
        <taxon>Spermatophyta</taxon>
        <taxon>Magnoliopsida</taxon>
        <taxon>eudicotyledons</taxon>
        <taxon>Gunneridae</taxon>
        <taxon>Pentapetalae</taxon>
        <taxon>rosids</taxon>
        <taxon>fabids</taxon>
        <taxon>Rosales</taxon>
        <taxon>Cannabaceae</taxon>
        <taxon>Parasponia</taxon>
    </lineage>
</organism>
<dbReference type="EMBL" id="JXTB01000126">
    <property type="protein sequence ID" value="PON60904.1"/>
    <property type="molecule type" value="Genomic_DNA"/>
</dbReference>
<comment type="caution">
    <text evidence="1">The sequence shown here is derived from an EMBL/GenBank/DDBJ whole genome shotgun (WGS) entry which is preliminary data.</text>
</comment>
<evidence type="ECO:0000313" key="2">
    <source>
        <dbReference type="Proteomes" id="UP000237105"/>
    </source>
</evidence>
<proteinExistence type="predicted"/>
<accession>A0A2P5CIS6</accession>
<keyword evidence="2" id="KW-1185">Reference proteome</keyword>